<feature type="transmembrane region" description="Helical" evidence="1">
    <location>
        <begin position="378"/>
        <end position="396"/>
    </location>
</feature>
<feature type="transmembrane region" description="Helical" evidence="1">
    <location>
        <begin position="325"/>
        <end position="346"/>
    </location>
</feature>
<keyword evidence="1" id="KW-0472">Membrane</keyword>
<feature type="transmembrane region" description="Helical" evidence="1">
    <location>
        <begin position="416"/>
        <end position="435"/>
    </location>
</feature>
<gene>
    <name evidence="2" type="ORF">ACFQ4A_07310</name>
</gene>
<feature type="transmembrane region" description="Helical" evidence="1">
    <location>
        <begin position="471"/>
        <end position="489"/>
    </location>
</feature>
<evidence type="ECO:0000313" key="2">
    <source>
        <dbReference type="EMBL" id="MFD1361461.1"/>
    </source>
</evidence>
<accession>A0ABW3ZSU5</accession>
<feature type="transmembrane region" description="Helical" evidence="1">
    <location>
        <begin position="20"/>
        <end position="40"/>
    </location>
</feature>
<reference evidence="3" key="1">
    <citation type="journal article" date="2019" name="Int. J. Syst. Evol. Microbiol.">
        <title>The Global Catalogue of Microorganisms (GCM) 10K type strain sequencing project: providing services to taxonomists for standard genome sequencing and annotation.</title>
        <authorList>
            <consortium name="The Broad Institute Genomics Platform"/>
            <consortium name="The Broad Institute Genome Sequencing Center for Infectious Disease"/>
            <person name="Wu L."/>
            <person name="Ma J."/>
        </authorList>
    </citation>
    <scope>NUCLEOTIDE SEQUENCE [LARGE SCALE GENOMIC DNA]</scope>
    <source>
        <strain evidence="3">CCUG 54822</strain>
    </source>
</reference>
<feature type="transmembrane region" description="Helical" evidence="1">
    <location>
        <begin position="46"/>
        <end position="66"/>
    </location>
</feature>
<keyword evidence="3" id="KW-1185">Reference proteome</keyword>
<proteinExistence type="predicted"/>
<feature type="transmembrane region" description="Helical" evidence="1">
    <location>
        <begin position="246"/>
        <end position="267"/>
    </location>
</feature>
<feature type="transmembrane region" description="Helical" evidence="1">
    <location>
        <begin position="87"/>
        <end position="108"/>
    </location>
</feature>
<dbReference type="EMBL" id="JBHTNH010000014">
    <property type="protein sequence ID" value="MFD1361461.1"/>
    <property type="molecule type" value="Genomic_DNA"/>
</dbReference>
<feature type="transmembrane region" description="Helical" evidence="1">
    <location>
        <begin position="442"/>
        <end position="465"/>
    </location>
</feature>
<sequence>MNKTAVHYPLFKKEDMDAFFALFQNNLANFVIITVSMLGMGFPTEIVFGKVVPGAAVAVLAGNLYYAYTAKRLAKNENRTDVTALSYGISTPPMFVFLFGVMAPALALTDSHELAWKIAAAACIISGVVEALMGFIGKWIHRNIPRAAMLGTLAGLAFTFIAGEMMFNTFEIPVVGLVVFMLLIVGIFAKIAMPFNIPTSLFAIVAGTVLAYVLGYVGVDEIREGLSQFGIYSFIPTLAGFEGMGLLFGSAASILAVVLPITIYNAIETMNNVEAVSSLGDKYDVRESMAVDGIGTIIGPLFGGAFPTTVYMASTGAKWMGGGRGYSIINGVVYIFAAIFGLIAVISAVIPISAIAPIMVFVGLSMIVTAYQTSDKKYFPAIAVAMLPYFANYIATRFEDDAGAVVNDISVSIIPFGQGALISGIILGAIVVHIIDMDFFRAAMFSFAGTVLSFIGIIHAPALAFNASPEYAIGYVVIGIYFLIMFQAAKAKRIRKTDKEDDDTDISSVG</sequence>
<comment type="caution">
    <text evidence="2">The sequence shown here is derived from an EMBL/GenBank/DDBJ whole genome shotgun (WGS) entry which is preliminary data.</text>
</comment>
<feature type="transmembrane region" description="Helical" evidence="1">
    <location>
        <begin position="147"/>
        <end position="166"/>
    </location>
</feature>
<feature type="transmembrane region" description="Helical" evidence="1">
    <location>
        <begin position="201"/>
        <end position="219"/>
    </location>
</feature>
<organism evidence="2 3">
    <name type="scientific">Lentibacillus salinarum</name>
    <dbReference type="NCBI Taxonomy" id="446820"/>
    <lineage>
        <taxon>Bacteria</taxon>
        <taxon>Bacillati</taxon>
        <taxon>Bacillota</taxon>
        <taxon>Bacilli</taxon>
        <taxon>Bacillales</taxon>
        <taxon>Bacillaceae</taxon>
        <taxon>Lentibacillus</taxon>
    </lineage>
</organism>
<keyword evidence="1" id="KW-1133">Transmembrane helix</keyword>
<protein>
    <submittedName>
        <fullName evidence="2">NCS2 family permease</fullName>
    </submittedName>
</protein>
<name>A0ABW3ZSU5_9BACI</name>
<dbReference type="PANTHER" id="PTHR31610:SF0">
    <property type="entry name" value="SLC26A_SULP TRANSPORTER DOMAIN-CONTAINING PROTEIN"/>
    <property type="match status" value="1"/>
</dbReference>
<feature type="transmembrane region" description="Helical" evidence="1">
    <location>
        <begin position="172"/>
        <end position="189"/>
    </location>
</feature>
<evidence type="ECO:0000256" key="1">
    <source>
        <dbReference type="SAM" id="Phobius"/>
    </source>
</evidence>
<keyword evidence="1" id="KW-0812">Transmembrane</keyword>
<dbReference type="PANTHER" id="PTHR31610">
    <property type="entry name" value="SLR0360 PROTEIN"/>
    <property type="match status" value="1"/>
</dbReference>
<feature type="transmembrane region" description="Helical" evidence="1">
    <location>
        <begin position="352"/>
        <end position="371"/>
    </location>
</feature>
<feature type="transmembrane region" description="Helical" evidence="1">
    <location>
        <begin position="114"/>
        <end position="135"/>
    </location>
</feature>
<dbReference type="RefSeq" id="WP_382399049.1">
    <property type="nucleotide sequence ID" value="NZ_JBHTNH010000014.1"/>
</dbReference>
<dbReference type="Proteomes" id="UP001597178">
    <property type="component" value="Unassembled WGS sequence"/>
</dbReference>
<evidence type="ECO:0000313" key="3">
    <source>
        <dbReference type="Proteomes" id="UP001597178"/>
    </source>
</evidence>